<protein>
    <recommendedName>
        <fullName evidence="13">Trichome birefringence-like N-terminal domain-containing protein</fullName>
    </recommendedName>
</protein>
<keyword evidence="4" id="KW-0735">Signal-anchor</keyword>
<gene>
    <name evidence="11" type="ORF">KSP40_PGU002193</name>
</gene>
<evidence type="ECO:0000256" key="2">
    <source>
        <dbReference type="ARBA" id="ARBA00007727"/>
    </source>
</evidence>
<feature type="domain" description="Trichome birefringence-like C-terminal" evidence="9">
    <location>
        <begin position="178"/>
        <end position="224"/>
    </location>
</feature>
<organism evidence="11 12">
    <name type="scientific">Platanthera guangdongensis</name>
    <dbReference type="NCBI Taxonomy" id="2320717"/>
    <lineage>
        <taxon>Eukaryota</taxon>
        <taxon>Viridiplantae</taxon>
        <taxon>Streptophyta</taxon>
        <taxon>Embryophyta</taxon>
        <taxon>Tracheophyta</taxon>
        <taxon>Spermatophyta</taxon>
        <taxon>Magnoliopsida</taxon>
        <taxon>Liliopsida</taxon>
        <taxon>Asparagales</taxon>
        <taxon>Orchidaceae</taxon>
        <taxon>Orchidoideae</taxon>
        <taxon>Orchideae</taxon>
        <taxon>Orchidinae</taxon>
        <taxon>Platanthera</taxon>
    </lineage>
</organism>
<keyword evidence="12" id="KW-1185">Reference proteome</keyword>
<proteinExistence type="inferred from homology"/>
<keyword evidence="5 8" id="KW-1133">Transmembrane helix</keyword>
<comment type="caution">
    <text evidence="11">The sequence shown here is derived from an EMBL/GenBank/DDBJ whole genome shotgun (WGS) entry which is preliminary data.</text>
</comment>
<dbReference type="EMBL" id="JBBWWR010000020">
    <property type="protein sequence ID" value="KAK8939298.1"/>
    <property type="molecule type" value="Genomic_DNA"/>
</dbReference>
<reference evidence="11 12" key="1">
    <citation type="journal article" date="2022" name="Nat. Plants">
        <title>Genomes of leafy and leafless Platanthera orchids illuminate the evolution of mycoheterotrophy.</title>
        <authorList>
            <person name="Li M.H."/>
            <person name="Liu K.W."/>
            <person name="Li Z."/>
            <person name="Lu H.C."/>
            <person name="Ye Q.L."/>
            <person name="Zhang D."/>
            <person name="Wang J.Y."/>
            <person name="Li Y.F."/>
            <person name="Zhong Z.M."/>
            <person name="Liu X."/>
            <person name="Yu X."/>
            <person name="Liu D.K."/>
            <person name="Tu X.D."/>
            <person name="Liu B."/>
            <person name="Hao Y."/>
            <person name="Liao X.Y."/>
            <person name="Jiang Y.T."/>
            <person name="Sun W.H."/>
            <person name="Chen J."/>
            <person name="Chen Y.Q."/>
            <person name="Ai Y."/>
            <person name="Zhai J.W."/>
            <person name="Wu S.S."/>
            <person name="Zhou Z."/>
            <person name="Hsiao Y.Y."/>
            <person name="Wu W.L."/>
            <person name="Chen Y.Y."/>
            <person name="Lin Y.F."/>
            <person name="Hsu J.L."/>
            <person name="Li C.Y."/>
            <person name="Wang Z.W."/>
            <person name="Zhao X."/>
            <person name="Zhong W.Y."/>
            <person name="Ma X.K."/>
            <person name="Ma L."/>
            <person name="Huang J."/>
            <person name="Chen G.Z."/>
            <person name="Huang M.Z."/>
            <person name="Huang L."/>
            <person name="Peng D.H."/>
            <person name="Luo Y.B."/>
            <person name="Zou S.Q."/>
            <person name="Chen S.P."/>
            <person name="Lan S."/>
            <person name="Tsai W.C."/>
            <person name="Van de Peer Y."/>
            <person name="Liu Z.J."/>
        </authorList>
    </citation>
    <scope>NUCLEOTIDE SEQUENCE [LARGE SCALE GENOMIC DNA]</scope>
    <source>
        <strain evidence="11">Lor288</strain>
    </source>
</reference>
<evidence type="ECO:0000256" key="7">
    <source>
        <dbReference type="ARBA" id="ARBA00023136"/>
    </source>
</evidence>
<evidence type="ECO:0000313" key="11">
    <source>
        <dbReference type="EMBL" id="KAK8939298.1"/>
    </source>
</evidence>
<evidence type="ECO:0000259" key="9">
    <source>
        <dbReference type="Pfam" id="PF13839"/>
    </source>
</evidence>
<dbReference type="InterPro" id="IPR026057">
    <property type="entry name" value="TBL_C"/>
</dbReference>
<feature type="transmembrane region" description="Helical" evidence="8">
    <location>
        <begin position="69"/>
        <end position="95"/>
    </location>
</feature>
<name>A0ABR2LER2_9ASPA</name>
<evidence type="ECO:0000256" key="8">
    <source>
        <dbReference type="SAM" id="Phobius"/>
    </source>
</evidence>
<comment type="subcellular location">
    <subcellularLocation>
        <location evidence="1">Golgi apparatus membrane</location>
        <topology evidence="1">Single-pass type II membrane protein</topology>
    </subcellularLocation>
</comment>
<evidence type="ECO:0000259" key="10">
    <source>
        <dbReference type="Pfam" id="PF14416"/>
    </source>
</evidence>
<keyword evidence="3 8" id="KW-0812">Transmembrane</keyword>
<dbReference type="PANTHER" id="PTHR32285:SF23">
    <property type="entry name" value="PROTEIN TRICHOME BIREFRINGENCE-LIKE 12"/>
    <property type="match status" value="1"/>
</dbReference>
<evidence type="ECO:0000256" key="4">
    <source>
        <dbReference type="ARBA" id="ARBA00022968"/>
    </source>
</evidence>
<evidence type="ECO:0000256" key="5">
    <source>
        <dbReference type="ARBA" id="ARBA00022989"/>
    </source>
</evidence>
<evidence type="ECO:0000313" key="12">
    <source>
        <dbReference type="Proteomes" id="UP001412067"/>
    </source>
</evidence>
<dbReference type="Proteomes" id="UP001412067">
    <property type="component" value="Unassembled WGS sequence"/>
</dbReference>
<dbReference type="InterPro" id="IPR029962">
    <property type="entry name" value="TBL"/>
</dbReference>
<comment type="similarity">
    <text evidence="2">Belongs to the PC-esterase family. TBL subfamily.</text>
</comment>
<evidence type="ECO:0008006" key="13">
    <source>
        <dbReference type="Google" id="ProtNLM"/>
    </source>
</evidence>
<dbReference type="PANTHER" id="PTHR32285">
    <property type="entry name" value="PROTEIN TRICHOME BIREFRINGENCE-LIKE 9-RELATED"/>
    <property type="match status" value="1"/>
</dbReference>
<dbReference type="InterPro" id="IPR025846">
    <property type="entry name" value="TBL_N"/>
</dbReference>
<evidence type="ECO:0000256" key="6">
    <source>
        <dbReference type="ARBA" id="ARBA00023034"/>
    </source>
</evidence>
<evidence type="ECO:0000256" key="3">
    <source>
        <dbReference type="ARBA" id="ARBA00022692"/>
    </source>
</evidence>
<sequence>MGGGASGNEFWERLFEKRFHLRTVQTVTITIVTAGKRFSIRRPVLSQFLLLPQFATTARRHMARVFIPMIKLIPSIPILLTLATLILFSTFPLLFSASRSPVPPPLTNTRLTCRGSTTDLTNGFWIRDSGQENHRSPLYDASCPFHRNAWNCLCNARDNMEAINSWVWIPQGCGMLPLPRIDPAAFVTAMRGRRIGFVGDSLNENFIVAFLCTLRSADPGARKWKRKDIAFSILDILNSPFLR</sequence>
<feature type="domain" description="Trichome birefringence-like N-terminal" evidence="10">
    <location>
        <begin position="119"/>
        <end position="173"/>
    </location>
</feature>
<keyword evidence="7 8" id="KW-0472">Membrane</keyword>
<dbReference type="Pfam" id="PF13839">
    <property type="entry name" value="PC-Esterase"/>
    <property type="match status" value="1"/>
</dbReference>
<keyword evidence="6" id="KW-0333">Golgi apparatus</keyword>
<evidence type="ECO:0000256" key="1">
    <source>
        <dbReference type="ARBA" id="ARBA00004323"/>
    </source>
</evidence>
<accession>A0ABR2LER2</accession>
<dbReference type="Pfam" id="PF14416">
    <property type="entry name" value="PMR5N"/>
    <property type="match status" value="1"/>
</dbReference>